<dbReference type="RefSeq" id="WP_167984990.1">
    <property type="nucleotide sequence ID" value="NZ_JAATEJ010000019.1"/>
</dbReference>
<organism evidence="5 6">
    <name type="scientific">Actinacidiphila epipremni</name>
    <dbReference type="NCBI Taxonomy" id="2053013"/>
    <lineage>
        <taxon>Bacteria</taxon>
        <taxon>Bacillati</taxon>
        <taxon>Actinomycetota</taxon>
        <taxon>Actinomycetes</taxon>
        <taxon>Kitasatosporales</taxon>
        <taxon>Streptomycetaceae</taxon>
        <taxon>Actinacidiphila</taxon>
    </lineage>
</organism>
<sequence>MSTLITDGSRTYAAEAAALVRPRDAGEVADALARARRSGTPVCVRGGGYNQGGLGLAEGAVQIGTGGLDRILDIDVAARTARVQAGVTWDRLREALDPLGLSPRVTQSYGVFTVGGSVGINAHGRNIDTGVLAATVVSLRVMLADGGIVDADRTRDPDVFRLVLGGLGLVGVLLDVTIELTENHEYRKSRVAVMPTGEYPRVLREVTADPGIHFHYARLAVTPSELWDKLLCVDYRLTPGGNSREPVRSEPLGRADLLKQRGLFLGCTYSAWMRERRFGWEVQHRARMETVRRNNVAKESIQALSIPRRRSGYWLQEFFLPVENLTAFLDAGRAVLRAADFQLLNTTLRFVPRNTDAFLSYATGDRVAAVVYFRQPLKDAAIARTVQVMRRLLDEALALGGTYYLSYHRYATAGQLLRAYPRIEDFFRYKHKLDPDGLFRNQFAEQYAELDPERAF</sequence>
<evidence type="ECO:0000256" key="3">
    <source>
        <dbReference type="ARBA" id="ARBA00023002"/>
    </source>
</evidence>
<dbReference type="InterPro" id="IPR036318">
    <property type="entry name" value="FAD-bd_PCMH-like_sf"/>
</dbReference>
<dbReference type="InterPro" id="IPR007173">
    <property type="entry name" value="ALO_C"/>
</dbReference>
<accession>A0ABX0ZQD7</accession>
<evidence type="ECO:0000313" key="5">
    <source>
        <dbReference type="EMBL" id="NJP46143.1"/>
    </source>
</evidence>
<evidence type="ECO:0000256" key="1">
    <source>
        <dbReference type="ARBA" id="ARBA00022630"/>
    </source>
</evidence>
<dbReference type="SUPFAM" id="SSF56176">
    <property type="entry name" value="FAD-binding/transporter-associated domain-like"/>
    <property type="match status" value="1"/>
</dbReference>
<dbReference type="InterPro" id="IPR016167">
    <property type="entry name" value="FAD-bd_PCMH_sub1"/>
</dbReference>
<dbReference type="Pfam" id="PF04030">
    <property type="entry name" value="ALO"/>
    <property type="match status" value="1"/>
</dbReference>
<dbReference type="Pfam" id="PF01565">
    <property type="entry name" value="FAD_binding_4"/>
    <property type="match status" value="1"/>
</dbReference>
<dbReference type="InterPro" id="IPR016166">
    <property type="entry name" value="FAD-bd_PCMH"/>
</dbReference>
<name>A0ABX0ZQD7_9ACTN</name>
<evidence type="ECO:0000256" key="2">
    <source>
        <dbReference type="ARBA" id="ARBA00022827"/>
    </source>
</evidence>
<feature type="domain" description="FAD-binding PCMH-type" evidence="4">
    <location>
        <begin position="12"/>
        <end position="183"/>
    </location>
</feature>
<dbReference type="SUPFAM" id="SSF55103">
    <property type="entry name" value="FAD-linked oxidases, C-terminal domain"/>
    <property type="match status" value="1"/>
</dbReference>
<dbReference type="PANTHER" id="PTHR43762">
    <property type="entry name" value="L-GULONOLACTONE OXIDASE"/>
    <property type="match status" value="1"/>
</dbReference>
<dbReference type="InterPro" id="IPR010031">
    <property type="entry name" value="FAD_lactone_oxidase-like"/>
</dbReference>
<dbReference type="InterPro" id="IPR016169">
    <property type="entry name" value="FAD-bd_PCMH_sub2"/>
</dbReference>
<dbReference type="PANTHER" id="PTHR43762:SF1">
    <property type="entry name" value="D-ARABINONO-1,4-LACTONE OXIDASE"/>
    <property type="match status" value="1"/>
</dbReference>
<protein>
    <submittedName>
        <fullName evidence="5">FAD-binding oxidoreductase</fullName>
    </submittedName>
</protein>
<dbReference type="EMBL" id="JAATEJ010000019">
    <property type="protein sequence ID" value="NJP46143.1"/>
    <property type="molecule type" value="Genomic_DNA"/>
</dbReference>
<dbReference type="InterPro" id="IPR006094">
    <property type="entry name" value="Oxid_FAD_bind_N"/>
</dbReference>
<dbReference type="InterPro" id="IPR016171">
    <property type="entry name" value="Vanillyl_alc_oxidase_C-sub2"/>
</dbReference>
<dbReference type="Gene3D" id="3.30.465.10">
    <property type="match status" value="1"/>
</dbReference>
<dbReference type="InterPro" id="IPR016164">
    <property type="entry name" value="FAD-linked_Oxase-like_C"/>
</dbReference>
<comment type="caution">
    <text evidence="5">The sequence shown here is derived from an EMBL/GenBank/DDBJ whole genome shotgun (WGS) entry which is preliminary data.</text>
</comment>
<keyword evidence="3" id="KW-0560">Oxidoreductase</keyword>
<reference evidence="5 6" key="1">
    <citation type="submission" date="2020-03" db="EMBL/GenBank/DDBJ databases">
        <title>WGS of actinomycetes isolated from Thailand.</title>
        <authorList>
            <person name="Thawai C."/>
        </authorList>
    </citation>
    <scope>NUCLEOTIDE SEQUENCE [LARGE SCALE GENOMIC DNA]</scope>
    <source>
        <strain evidence="5 6">PRB2-1</strain>
    </source>
</reference>
<dbReference type="PROSITE" id="PS51387">
    <property type="entry name" value="FAD_PCMH"/>
    <property type="match status" value="1"/>
</dbReference>
<gene>
    <name evidence="5" type="ORF">HCN08_22440</name>
</gene>
<keyword evidence="2" id="KW-0274">FAD</keyword>
<keyword evidence="1" id="KW-0285">Flavoprotein</keyword>
<proteinExistence type="predicted"/>
<evidence type="ECO:0000259" key="4">
    <source>
        <dbReference type="PROSITE" id="PS51387"/>
    </source>
</evidence>
<dbReference type="Gene3D" id="1.10.45.10">
    <property type="entry name" value="Vanillyl-alcohol Oxidase, Chain A, domain 4"/>
    <property type="match status" value="1"/>
</dbReference>
<dbReference type="Gene3D" id="3.30.43.10">
    <property type="entry name" value="Uridine Diphospho-n-acetylenolpyruvylglucosamine Reductase, domain 2"/>
    <property type="match status" value="1"/>
</dbReference>
<keyword evidence="6" id="KW-1185">Reference proteome</keyword>
<dbReference type="Proteomes" id="UP000734511">
    <property type="component" value="Unassembled WGS sequence"/>
</dbReference>
<evidence type="ECO:0000313" key="6">
    <source>
        <dbReference type="Proteomes" id="UP000734511"/>
    </source>
</evidence>